<evidence type="ECO:0000256" key="6">
    <source>
        <dbReference type="ARBA" id="ARBA00023136"/>
    </source>
</evidence>
<gene>
    <name evidence="9" type="ORF">FHW18_005204</name>
</gene>
<dbReference type="PANTHER" id="PTHR30151:SF41">
    <property type="entry name" value="ABC TRANSPORTER PERMEASE PROTEIN"/>
    <property type="match status" value="1"/>
</dbReference>
<feature type="transmembrane region" description="Helical" evidence="7">
    <location>
        <begin position="140"/>
        <end position="164"/>
    </location>
</feature>
<feature type="transmembrane region" description="Helical" evidence="7">
    <location>
        <begin position="109"/>
        <end position="133"/>
    </location>
</feature>
<evidence type="ECO:0000256" key="2">
    <source>
        <dbReference type="ARBA" id="ARBA00022448"/>
    </source>
</evidence>
<feature type="transmembrane region" description="Helical" evidence="7">
    <location>
        <begin position="274"/>
        <end position="300"/>
    </location>
</feature>
<keyword evidence="6 7" id="KW-0472">Membrane</keyword>
<evidence type="ECO:0000313" key="9">
    <source>
        <dbReference type="EMBL" id="NYE85885.1"/>
    </source>
</evidence>
<proteinExistence type="inferred from homology"/>
<keyword evidence="10" id="KW-1185">Reference proteome</keyword>
<evidence type="ECO:0000256" key="1">
    <source>
        <dbReference type="ARBA" id="ARBA00004651"/>
    </source>
</evidence>
<keyword evidence="2 7" id="KW-0813">Transport</keyword>
<organism evidence="9 10">
    <name type="scientific">Pigmentiphaga litoralis</name>
    <dbReference type="NCBI Taxonomy" id="516702"/>
    <lineage>
        <taxon>Bacteria</taxon>
        <taxon>Pseudomonadati</taxon>
        <taxon>Pseudomonadota</taxon>
        <taxon>Betaproteobacteria</taxon>
        <taxon>Burkholderiales</taxon>
        <taxon>Alcaligenaceae</taxon>
        <taxon>Pigmentiphaga</taxon>
    </lineage>
</organism>
<comment type="subcellular location">
    <subcellularLocation>
        <location evidence="1 7">Cell membrane</location>
        <topology evidence="1 7">Multi-pass membrane protein</topology>
    </subcellularLocation>
</comment>
<evidence type="ECO:0000259" key="8">
    <source>
        <dbReference type="PROSITE" id="PS50928"/>
    </source>
</evidence>
<dbReference type="Pfam" id="PF00528">
    <property type="entry name" value="BPD_transp_1"/>
    <property type="match status" value="1"/>
</dbReference>
<evidence type="ECO:0000256" key="5">
    <source>
        <dbReference type="ARBA" id="ARBA00022989"/>
    </source>
</evidence>
<protein>
    <submittedName>
        <fullName evidence="9">NitT/TauT family transport system permease protein</fullName>
    </submittedName>
</protein>
<evidence type="ECO:0000256" key="4">
    <source>
        <dbReference type="ARBA" id="ARBA00022692"/>
    </source>
</evidence>
<dbReference type="GO" id="GO:0005886">
    <property type="term" value="C:plasma membrane"/>
    <property type="evidence" value="ECO:0007669"/>
    <property type="project" value="UniProtKB-SubCell"/>
</dbReference>
<dbReference type="PANTHER" id="PTHR30151">
    <property type="entry name" value="ALKANE SULFONATE ABC TRANSPORTER-RELATED, MEMBRANE SUBUNIT"/>
    <property type="match status" value="1"/>
</dbReference>
<dbReference type="InterPro" id="IPR000515">
    <property type="entry name" value="MetI-like"/>
</dbReference>
<reference evidence="9 10" key="1">
    <citation type="submission" date="2020-07" db="EMBL/GenBank/DDBJ databases">
        <title>Genomic Encyclopedia of Type Strains, Phase IV (KMG-V): Genome sequencing to study the core and pangenomes of soil and plant-associated prokaryotes.</title>
        <authorList>
            <person name="Whitman W."/>
        </authorList>
    </citation>
    <scope>NUCLEOTIDE SEQUENCE [LARGE SCALE GENOMIC DNA]</scope>
    <source>
        <strain evidence="9 10">SAS40</strain>
    </source>
</reference>
<comment type="caution">
    <text evidence="9">The sequence shown here is derived from an EMBL/GenBank/DDBJ whole genome shotgun (WGS) entry which is preliminary data.</text>
</comment>
<dbReference type="AlphaFoldDB" id="A0A7Y9IZU2"/>
<dbReference type="CDD" id="cd06261">
    <property type="entry name" value="TM_PBP2"/>
    <property type="match status" value="1"/>
</dbReference>
<feature type="domain" description="ABC transmembrane type-1" evidence="8">
    <location>
        <begin position="107"/>
        <end position="292"/>
    </location>
</feature>
<name>A0A7Y9IZU2_9BURK</name>
<sequence>MSTPANSLPGAAVRGVAPPASVAAGAAAATSPSTALPAAPTGTAIKAPSKWRTRAPNILLPLITGVAFLLLWEWLVTINNIPKFVLPSPSLIFQTLIADHVTLFRALRFTAAITLSAFFLALISGLAVGVLLTQSRSLELAFWPYAVVLQVTPSIAIAPLIIIWVGLDRLWLALLLLAWIVAFFPILSNTAIGLKSVDHGLRNVFELYGASRWKRFRYLQLPSALPYILAGVRISAGLSVIGAVVAEFMAGSGTATGLAWTIVESGNLLNIPRMFAALLMLSVFGIGIWYATAFIQWVLLHRWHESETKQEN</sequence>
<keyword evidence="3" id="KW-1003">Cell membrane</keyword>
<feature type="transmembrane region" description="Helical" evidence="7">
    <location>
        <begin position="170"/>
        <end position="192"/>
    </location>
</feature>
<evidence type="ECO:0000256" key="7">
    <source>
        <dbReference type="RuleBase" id="RU363032"/>
    </source>
</evidence>
<evidence type="ECO:0000256" key="3">
    <source>
        <dbReference type="ARBA" id="ARBA00022475"/>
    </source>
</evidence>
<keyword evidence="5 7" id="KW-1133">Transmembrane helix</keyword>
<dbReference type="EMBL" id="JACBYR010000003">
    <property type="protein sequence ID" value="NYE85885.1"/>
    <property type="molecule type" value="Genomic_DNA"/>
</dbReference>
<comment type="similarity">
    <text evidence="7">Belongs to the binding-protein-dependent transport system permease family.</text>
</comment>
<accession>A0A7Y9IZU2</accession>
<dbReference type="GO" id="GO:0055085">
    <property type="term" value="P:transmembrane transport"/>
    <property type="evidence" value="ECO:0007669"/>
    <property type="project" value="InterPro"/>
</dbReference>
<feature type="transmembrane region" description="Helical" evidence="7">
    <location>
        <begin position="224"/>
        <end position="246"/>
    </location>
</feature>
<feature type="transmembrane region" description="Helical" evidence="7">
    <location>
        <begin position="58"/>
        <end position="76"/>
    </location>
</feature>
<dbReference type="Proteomes" id="UP000542125">
    <property type="component" value="Unassembled WGS sequence"/>
</dbReference>
<dbReference type="SUPFAM" id="SSF161098">
    <property type="entry name" value="MetI-like"/>
    <property type="match status" value="1"/>
</dbReference>
<dbReference type="PROSITE" id="PS50928">
    <property type="entry name" value="ABC_TM1"/>
    <property type="match status" value="1"/>
</dbReference>
<dbReference type="InterPro" id="IPR035906">
    <property type="entry name" value="MetI-like_sf"/>
</dbReference>
<dbReference type="RefSeq" id="WP_179590378.1">
    <property type="nucleotide sequence ID" value="NZ_JACBYR010000003.1"/>
</dbReference>
<evidence type="ECO:0000313" key="10">
    <source>
        <dbReference type="Proteomes" id="UP000542125"/>
    </source>
</evidence>
<keyword evidence="4 7" id="KW-0812">Transmembrane</keyword>
<dbReference type="Gene3D" id="1.10.3720.10">
    <property type="entry name" value="MetI-like"/>
    <property type="match status" value="1"/>
</dbReference>